<keyword evidence="1" id="KW-0175">Coiled coil</keyword>
<dbReference type="Gene3D" id="3.80.10.10">
    <property type="entry name" value="Ribonuclease Inhibitor"/>
    <property type="match status" value="1"/>
</dbReference>
<dbReference type="InterPro" id="IPR001810">
    <property type="entry name" value="F-box_dom"/>
</dbReference>
<proteinExistence type="predicted"/>
<dbReference type="Pfam" id="PF12937">
    <property type="entry name" value="F-box-like"/>
    <property type="match status" value="1"/>
</dbReference>
<dbReference type="OrthoDB" id="2269034at2759"/>
<sequence length="530" mass="60354">MAPHFPMYAVLPQQTERIRRTSAAQSKELIAESDSKVESLRNQIGTLESRVAALIERRVRERAGDALRSLVAPIRTLPVELLAEIFLLTIRELDLSGSRYVDFGREYLHIKDAFRVSHICRQWRQIANGTPRLWTGPIRVDFHRRRNEWIYADGLETWLARSAPLSVPIIIMGPHHSWLPESKSRLIEILLCIAARWRSLRFFSHVLPASFVQRLAGCRLDSLEELVLRGVERDNLHFDPTTILSFSTAPRLRSVTSYWACGIPMPWAQLTNISFGNFGDVLSPETFRNVFSQCMNVVKASINIEWSAVGFDALVLNQLRILSVTWYGDEGYGMQFLDCLSAPALDELNMYLEGGRSDMQWAEATFTAFQRRSPNITKLRITGRDCLSVPSQALITALRYAPSLTHFCIEDCPNAADEDFCHALCYIDDAEPLVPRLHTLAVGEFGGDLSQEGLANMIASRWWSDAELGSRSRPPLVARWRQIRLRGDSIEEGFNFDSEFRDAMYALQEGGLDVDFVHRYGSWRLDSVNW</sequence>
<dbReference type="SUPFAM" id="SSF81383">
    <property type="entry name" value="F-box domain"/>
    <property type="match status" value="1"/>
</dbReference>
<comment type="caution">
    <text evidence="3">The sequence shown here is derived from an EMBL/GenBank/DDBJ whole genome shotgun (WGS) entry which is preliminary data.</text>
</comment>
<name>A0A8H6YEM2_9AGAR</name>
<feature type="coiled-coil region" evidence="1">
    <location>
        <begin position="23"/>
        <end position="57"/>
    </location>
</feature>
<reference evidence="3" key="1">
    <citation type="submission" date="2020-05" db="EMBL/GenBank/DDBJ databases">
        <title>Mycena genomes resolve the evolution of fungal bioluminescence.</title>
        <authorList>
            <person name="Tsai I.J."/>
        </authorList>
    </citation>
    <scope>NUCLEOTIDE SEQUENCE</scope>
    <source>
        <strain evidence="3">160909Yilan</strain>
    </source>
</reference>
<gene>
    <name evidence="3" type="ORF">MSAN_01353300</name>
</gene>
<dbReference type="EMBL" id="JACAZH010000010">
    <property type="protein sequence ID" value="KAF7357569.1"/>
    <property type="molecule type" value="Genomic_DNA"/>
</dbReference>
<evidence type="ECO:0000313" key="3">
    <source>
        <dbReference type="EMBL" id="KAF7357569.1"/>
    </source>
</evidence>
<evidence type="ECO:0000313" key="4">
    <source>
        <dbReference type="Proteomes" id="UP000623467"/>
    </source>
</evidence>
<feature type="domain" description="F-box" evidence="2">
    <location>
        <begin position="75"/>
        <end position="135"/>
    </location>
</feature>
<dbReference type="Gene3D" id="1.20.1280.50">
    <property type="match status" value="1"/>
</dbReference>
<keyword evidence="4" id="KW-1185">Reference proteome</keyword>
<protein>
    <submittedName>
        <fullName evidence="3">F-box domain-containing protein</fullName>
    </submittedName>
</protein>
<evidence type="ECO:0000256" key="1">
    <source>
        <dbReference type="SAM" id="Coils"/>
    </source>
</evidence>
<dbReference type="InterPro" id="IPR036047">
    <property type="entry name" value="F-box-like_dom_sf"/>
</dbReference>
<dbReference type="Proteomes" id="UP000623467">
    <property type="component" value="Unassembled WGS sequence"/>
</dbReference>
<dbReference type="AlphaFoldDB" id="A0A8H6YEM2"/>
<dbReference type="InterPro" id="IPR032675">
    <property type="entry name" value="LRR_dom_sf"/>
</dbReference>
<accession>A0A8H6YEM2</accession>
<organism evidence="3 4">
    <name type="scientific">Mycena sanguinolenta</name>
    <dbReference type="NCBI Taxonomy" id="230812"/>
    <lineage>
        <taxon>Eukaryota</taxon>
        <taxon>Fungi</taxon>
        <taxon>Dikarya</taxon>
        <taxon>Basidiomycota</taxon>
        <taxon>Agaricomycotina</taxon>
        <taxon>Agaricomycetes</taxon>
        <taxon>Agaricomycetidae</taxon>
        <taxon>Agaricales</taxon>
        <taxon>Marasmiineae</taxon>
        <taxon>Mycenaceae</taxon>
        <taxon>Mycena</taxon>
    </lineage>
</organism>
<evidence type="ECO:0000259" key="2">
    <source>
        <dbReference type="Pfam" id="PF12937"/>
    </source>
</evidence>